<dbReference type="Gene3D" id="3.40.630.30">
    <property type="match status" value="1"/>
</dbReference>
<gene>
    <name evidence="4" type="ORF">SAMN04488509_105179</name>
</gene>
<dbReference type="InterPro" id="IPR050832">
    <property type="entry name" value="Bact_Acetyltransf"/>
</dbReference>
<dbReference type="STRING" id="265719.SAMN04488509_105179"/>
<evidence type="ECO:0000256" key="1">
    <source>
        <dbReference type="ARBA" id="ARBA00022679"/>
    </source>
</evidence>
<dbReference type="InterPro" id="IPR000182">
    <property type="entry name" value="GNAT_dom"/>
</dbReference>
<dbReference type="EMBL" id="FNAG01000005">
    <property type="protein sequence ID" value="SDD69667.1"/>
    <property type="molecule type" value="Genomic_DNA"/>
</dbReference>
<dbReference type="RefSeq" id="WP_091242452.1">
    <property type="nucleotide sequence ID" value="NZ_FNAG01000005.1"/>
</dbReference>
<keyword evidence="2" id="KW-0012">Acyltransferase</keyword>
<dbReference type="GO" id="GO:0005840">
    <property type="term" value="C:ribosome"/>
    <property type="evidence" value="ECO:0007669"/>
    <property type="project" value="UniProtKB-KW"/>
</dbReference>
<dbReference type="InterPro" id="IPR016181">
    <property type="entry name" value="Acyl_CoA_acyltransferase"/>
</dbReference>
<evidence type="ECO:0000256" key="2">
    <source>
        <dbReference type="ARBA" id="ARBA00023315"/>
    </source>
</evidence>
<dbReference type="OrthoDB" id="9805924at2"/>
<organism evidence="4 5">
    <name type="scientific">Aquimonas voraii</name>
    <dbReference type="NCBI Taxonomy" id="265719"/>
    <lineage>
        <taxon>Bacteria</taxon>
        <taxon>Pseudomonadati</taxon>
        <taxon>Pseudomonadota</taxon>
        <taxon>Gammaproteobacteria</taxon>
        <taxon>Lysobacterales</taxon>
        <taxon>Lysobacteraceae</taxon>
        <taxon>Aquimonas</taxon>
    </lineage>
</organism>
<dbReference type="PROSITE" id="PS51186">
    <property type="entry name" value="GNAT"/>
    <property type="match status" value="1"/>
</dbReference>
<evidence type="ECO:0000313" key="5">
    <source>
        <dbReference type="Proteomes" id="UP000199603"/>
    </source>
</evidence>
<dbReference type="PANTHER" id="PTHR43877">
    <property type="entry name" value="AMINOALKYLPHOSPHONATE N-ACETYLTRANSFERASE-RELATED-RELATED"/>
    <property type="match status" value="1"/>
</dbReference>
<dbReference type="Proteomes" id="UP000199603">
    <property type="component" value="Unassembled WGS sequence"/>
</dbReference>
<dbReference type="Pfam" id="PF00583">
    <property type="entry name" value="Acetyltransf_1"/>
    <property type="match status" value="1"/>
</dbReference>
<dbReference type="PANTHER" id="PTHR43877:SF2">
    <property type="entry name" value="AMINOALKYLPHOSPHONATE N-ACETYLTRANSFERASE-RELATED"/>
    <property type="match status" value="1"/>
</dbReference>
<dbReference type="CDD" id="cd04301">
    <property type="entry name" value="NAT_SF"/>
    <property type="match status" value="1"/>
</dbReference>
<sequence>MSSSPEAASADQCTRSLRFRTAQQTDLPAVLALLADDTLGKNREFDAANPNYLKAFEAISADPNQQLLVAELDGCIVGMAQLSFIPGLSRGGAWRCNVEAVRIASDVRGQGFGALLMWACEARARERGCILLQLSSDASRIDAHRFYRGLGYVDSHLGFKKLLPQ</sequence>
<proteinExistence type="predicted"/>
<accession>A0A1G6WWU6</accession>
<evidence type="ECO:0000259" key="3">
    <source>
        <dbReference type="PROSITE" id="PS51186"/>
    </source>
</evidence>
<reference evidence="4 5" key="1">
    <citation type="submission" date="2016-10" db="EMBL/GenBank/DDBJ databases">
        <authorList>
            <person name="de Groot N.N."/>
        </authorList>
    </citation>
    <scope>NUCLEOTIDE SEQUENCE [LARGE SCALE GENOMIC DNA]</scope>
    <source>
        <strain evidence="4 5">DSM 16957</strain>
    </source>
</reference>
<keyword evidence="4" id="KW-0689">Ribosomal protein</keyword>
<name>A0A1G6WWU6_9GAMM</name>
<feature type="domain" description="N-acetyltransferase" evidence="3">
    <location>
        <begin position="17"/>
        <end position="165"/>
    </location>
</feature>
<keyword evidence="4" id="KW-0687">Ribonucleoprotein</keyword>
<keyword evidence="1" id="KW-0808">Transferase</keyword>
<dbReference type="AlphaFoldDB" id="A0A1G6WWU6"/>
<protein>
    <submittedName>
        <fullName evidence="4">Ribosomal protein S18 acetylase RimI</fullName>
    </submittedName>
</protein>
<evidence type="ECO:0000313" key="4">
    <source>
        <dbReference type="EMBL" id="SDD69667.1"/>
    </source>
</evidence>
<dbReference type="SUPFAM" id="SSF55729">
    <property type="entry name" value="Acyl-CoA N-acyltransferases (Nat)"/>
    <property type="match status" value="1"/>
</dbReference>
<dbReference type="GO" id="GO:0016747">
    <property type="term" value="F:acyltransferase activity, transferring groups other than amino-acyl groups"/>
    <property type="evidence" value="ECO:0007669"/>
    <property type="project" value="InterPro"/>
</dbReference>
<keyword evidence="5" id="KW-1185">Reference proteome</keyword>